<dbReference type="InterPro" id="IPR014729">
    <property type="entry name" value="Rossmann-like_a/b/a_fold"/>
</dbReference>
<gene>
    <name evidence="3" type="ORF">AHIS1636_38380</name>
</gene>
<dbReference type="PANTHER" id="PTHR46268:SF6">
    <property type="entry name" value="UNIVERSAL STRESS PROTEIN UP12"/>
    <property type="match status" value="1"/>
</dbReference>
<comment type="similarity">
    <text evidence="1">Belongs to the universal stress protein A family.</text>
</comment>
<comment type="caution">
    <text evidence="3">The sequence shown here is derived from an EMBL/GenBank/DDBJ whole genome shotgun (WGS) entry which is preliminary data.</text>
</comment>
<dbReference type="CDD" id="cd00293">
    <property type="entry name" value="USP-like"/>
    <property type="match status" value="1"/>
</dbReference>
<protein>
    <submittedName>
        <fullName evidence="3">Universal stress protein UspA</fullName>
    </submittedName>
</protein>
<sequence>MTVLVGYIPTPEGAAALDRAIAEARSRSAKLVVVNASRGDVFVDDRFVQSDGVEALRKRLDGEDVAYELFQPIGGHDSADEVLDAAEQHGAELIVIGLRRRTPVGKLIMGSTAQRILLQAECAVLAVKAAK</sequence>
<organism evidence="3 4">
    <name type="scientific">Arthrobacter mangrovi</name>
    <dbReference type="NCBI Taxonomy" id="2966350"/>
    <lineage>
        <taxon>Bacteria</taxon>
        <taxon>Bacillati</taxon>
        <taxon>Actinomycetota</taxon>
        <taxon>Actinomycetes</taxon>
        <taxon>Micrococcales</taxon>
        <taxon>Micrococcaceae</taxon>
        <taxon>Arthrobacter</taxon>
    </lineage>
</organism>
<dbReference type="Proteomes" id="UP001209654">
    <property type="component" value="Unassembled WGS sequence"/>
</dbReference>
<accession>A0ABQ5MZP4</accession>
<name>A0ABQ5MZP4_9MICC</name>
<dbReference type="PRINTS" id="PR01438">
    <property type="entry name" value="UNVRSLSTRESS"/>
</dbReference>
<evidence type="ECO:0000256" key="1">
    <source>
        <dbReference type="ARBA" id="ARBA00008791"/>
    </source>
</evidence>
<evidence type="ECO:0000313" key="4">
    <source>
        <dbReference type="Proteomes" id="UP001209654"/>
    </source>
</evidence>
<feature type="domain" description="UspA" evidence="2">
    <location>
        <begin position="2"/>
        <end position="128"/>
    </location>
</feature>
<dbReference type="Pfam" id="PF00582">
    <property type="entry name" value="Usp"/>
    <property type="match status" value="1"/>
</dbReference>
<reference evidence="3 4" key="1">
    <citation type="journal article" date="2023" name="Int. J. Syst. Evol. Microbiol.">
        <title>Arthrobacter mangrovi sp. nov., an actinobacterium isolated from the rhizosphere of a mangrove.</title>
        <authorList>
            <person name="Hamada M."/>
            <person name="Saitou S."/>
            <person name="Enomoto N."/>
            <person name="Nanri K."/>
            <person name="Hidaka K."/>
            <person name="Miura T."/>
            <person name="Tamura T."/>
        </authorList>
    </citation>
    <scope>NUCLEOTIDE SEQUENCE [LARGE SCALE GENOMIC DNA]</scope>
    <source>
        <strain evidence="3 4">NBRC 112813</strain>
    </source>
</reference>
<proteinExistence type="inferred from homology"/>
<dbReference type="SUPFAM" id="SSF52402">
    <property type="entry name" value="Adenine nucleotide alpha hydrolases-like"/>
    <property type="match status" value="1"/>
</dbReference>
<dbReference type="Gene3D" id="3.40.50.620">
    <property type="entry name" value="HUPs"/>
    <property type="match status" value="1"/>
</dbReference>
<evidence type="ECO:0000313" key="3">
    <source>
        <dbReference type="EMBL" id="GLB69394.1"/>
    </source>
</evidence>
<dbReference type="PANTHER" id="PTHR46268">
    <property type="entry name" value="STRESS RESPONSE PROTEIN NHAX"/>
    <property type="match status" value="1"/>
</dbReference>
<keyword evidence="4" id="KW-1185">Reference proteome</keyword>
<evidence type="ECO:0000259" key="2">
    <source>
        <dbReference type="Pfam" id="PF00582"/>
    </source>
</evidence>
<dbReference type="InterPro" id="IPR006015">
    <property type="entry name" value="Universal_stress_UspA"/>
</dbReference>
<dbReference type="EMBL" id="BRVS01000032">
    <property type="protein sequence ID" value="GLB69394.1"/>
    <property type="molecule type" value="Genomic_DNA"/>
</dbReference>
<dbReference type="InterPro" id="IPR006016">
    <property type="entry name" value="UspA"/>
</dbReference>
<dbReference type="RefSeq" id="WP_264797488.1">
    <property type="nucleotide sequence ID" value="NZ_BRVS01000032.1"/>
</dbReference>